<evidence type="ECO:0000256" key="9">
    <source>
        <dbReference type="SAM" id="SignalP"/>
    </source>
</evidence>
<reference evidence="11" key="1">
    <citation type="submission" date="2014-07" db="EMBL/GenBank/DDBJ databases">
        <authorList>
            <person name="Martin A.A"/>
            <person name="De Silva N."/>
        </authorList>
    </citation>
    <scope>NUCLEOTIDE SEQUENCE</scope>
</reference>
<dbReference type="PROSITE" id="PS51034">
    <property type="entry name" value="ZP_2"/>
    <property type="match status" value="1"/>
</dbReference>
<evidence type="ECO:0000256" key="7">
    <source>
        <dbReference type="ARBA" id="ARBA00023136"/>
    </source>
</evidence>
<dbReference type="Proteomes" id="UP000035680">
    <property type="component" value="Unassembled WGS sequence"/>
</dbReference>
<keyword evidence="2" id="KW-0193">Cuticle</keyword>
<accession>A0A0K0G1J1</accession>
<comment type="subcellular location">
    <subcellularLocation>
        <location evidence="1">Cell membrane</location>
        <topology evidence="1">Single-pass type I membrane protein</topology>
    </subcellularLocation>
</comment>
<evidence type="ECO:0000313" key="12">
    <source>
        <dbReference type="WBParaSite" id="SVE_1858200.1"/>
    </source>
</evidence>
<sequence>MAISSGVLLLFLITICSGNLVIDNDISTSPEVLCNVDSINVVFKTQKPFNGRVYVDGESYDKSCVKNFGISNDRNGFDSIDGFEFKIPFGACNMRRQRTLSPRGVSFTFSVIVSFHPLFVTSNDKAFKVKCFFMEAVKAVDTGMEVNKLTTQLVENTFHLPQCSYSLKHSFDGAPLDYANVGQPVTHVWQCDQIAGFIYGMLIHSCYVDDGNGNKFELIDNKGCAVDDYLLSDLQYDPITFTAYSNTHVFKYADRVQLFFTCTVQLCFKDDGGCEGVTPPQCSNKNILSSIGEIPYNVNNKDLTNEDTRTSNVRPPLAHVNLPNSVVKPFFADSLPPQKRIENELEGPQVPSHPSQIPTFEEFKARILRPPSPLNAPGGLSKDSPIIVAENTTTLDSKTMDLKIFNATIKPKRSASSGSEYQSKHESKLKNNMEADLSVSLTVLPITNQTPNLDKIINTSGSESSKNENKYCLSSISLILYIILECLSVGISVTLIVIFLIRASRKERKISTIDAYN</sequence>
<dbReference type="InterPro" id="IPR056953">
    <property type="entry name" value="CUT_N"/>
</dbReference>
<evidence type="ECO:0000256" key="1">
    <source>
        <dbReference type="ARBA" id="ARBA00004251"/>
    </source>
</evidence>
<reference evidence="12" key="2">
    <citation type="submission" date="2015-08" db="UniProtKB">
        <authorList>
            <consortium name="WormBaseParasite"/>
        </authorList>
    </citation>
    <scope>IDENTIFICATION</scope>
</reference>
<keyword evidence="4 8" id="KW-0812">Transmembrane</keyword>
<evidence type="ECO:0000256" key="4">
    <source>
        <dbReference type="ARBA" id="ARBA00022692"/>
    </source>
</evidence>
<evidence type="ECO:0000256" key="2">
    <source>
        <dbReference type="ARBA" id="ARBA00022460"/>
    </source>
</evidence>
<dbReference type="Pfam" id="PF25301">
    <property type="entry name" value="CUT_C"/>
    <property type="match status" value="1"/>
</dbReference>
<evidence type="ECO:0000256" key="3">
    <source>
        <dbReference type="ARBA" id="ARBA00022475"/>
    </source>
</evidence>
<protein>
    <submittedName>
        <fullName evidence="12">ZP domain-containing protein</fullName>
    </submittedName>
</protein>
<keyword evidence="6 8" id="KW-1133">Transmembrane helix</keyword>
<evidence type="ECO:0000256" key="5">
    <source>
        <dbReference type="ARBA" id="ARBA00022729"/>
    </source>
</evidence>
<evidence type="ECO:0000256" key="6">
    <source>
        <dbReference type="ARBA" id="ARBA00022989"/>
    </source>
</evidence>
<keyword evidence="5 9" id="KW-0732">Signal</keyword>
<dbReference type="PANTHER" id="PTHR22907">
    <property type="entry name" value="GH04558P"/>
    <property type="match status" value="1"/>
</dbReference>
<proteinExistence type="predicted"/>
<evidence type="ECO:0000259" key="10">
    <source>
        <dbReference type="PROSITE" id="PS51034"/>
    </source>
</evidence>
<dbReference type="AlphaFoldDB" id="A0A0K0G1J1"/>
<feature type="chain" id="PRO_5005330385" evidence="9">
    <location>
        <begin position="19"/>
        <end position="517"/>
    </location>
</feature>
<dbReference type="GO" id="GO:0042302">
    <property type="term" value="F:structural constituent of cuticle"/>
    <property type="evidence" value="ECO:0007669"/>
    <property type="project" value="UniProtKB-KW"/>
</dbReference>
<dbReference type="InterPro" id="IPR051962">
    <property type="entry name" value="Cuticlin"/>
</dbReference>
<dbReference type="Pfam" id="PF25057">
    <property type="entry name" value="CUT_N"/>
    <property type="match status" value="1"/>
</dbReference>
<keyword evidence="3" id="KW-1003">Cell membrane</keyword>
<keyword evidence="7 8" id="KW-0472">Membrane</keyword>
<dbReference type="STRING" id="75913.A0A0K0G1J1"/>
<feature type="signal peptide" evidence="9">
    <location>
        <begin position="1"/>
        <end position="18"/>
    </location>
</feature>
<name>A0A0K0G1J1_STRVS</name>
<dbReference type="InterPro" id="IPR001507">
    <property type="entry name" value="ZP_dom"/>
</dbReference>
<dbReference type="SMART" id="SM00241">
    <property type="entry name" value="ZP"/>
    <property type="match status" value="1"/>
</dbReference>
<evidence type="ECO:0000256" key="8">
    <source>
        <dbReference type="SAM" id="Phobius"/>
    </source>
</evidence>
<evidence type="ECO:0000313" key="11">
    <source>
        <dbReference type="Proteomes" id="UP000035680"/>
    </source>
</evidence>
<dbReference type="GO" id="GO:0005886">
    <property type="term" value="C:plasma membrane"/>
    <property type="evidence" value="ECO:0007669"/>
    <property type="project" value="UniProtKB-SubCell"/>
</dbReference>
<feature type="transmembrane region" description="Helical" evidence="8">
    <location>
        <begin position="478"/>
        <end position="501"/>
    </location>
</feature>
<dbReference type="WBParaSite" id="SVE_1858200.1">
    <property type="protein sequence ID" value="SVE_1858200.1"/>
    <property type="gene ID" value="SVE_1858200"/>
</dbReference>
<dbReference type="PANTHER" id="PTHR22907:SF26">
    <property type="entry name" value="ZP DOMAIN-CONTAINING PROTEIN"/>
    <property type="match status" value="1"/>
</dbReference>
<feature type="domain" description="ZP" evidence="10">
    <location>
        <begin position="33"/>
        <end position="281"/>
    </location>
</feature>
<dbReference type="InterPro" id="IPR057475">
    <property type="entry name" value="CUT_C"/>
</dbReference>
<keyword evidence="11" id="KW-1185">Reference proteome</keyword>
<organism evidence="11 12">
    <name type="scientific">Strongyloides venezuelensis</name>
    <name type="common">Threadworm</name>
    <dbReference type="NCBI Taxonomy" id="75913"/>
    <lineage>
        <taxon>Eukaryota</taxon>
        <taxon>Metazoa</taxon>
        <taxon>Ecdysozoa</taxon>
        <taxon>Nematoda</taxon>
        <taxon>Chromadorea</taxon>
        <taxon>Rhabditida</taxon>
        <taxon>Tylenchina</taxon>
        <taxon>Panagrolaimomorpha</taxon>
        <taxon>Strongyloidoidea</taxon>
        <taxon>Strongyloididae</taxon>
        <taxon>Strongyloides</taxon>
    </lineage>
</organism>